<dbReference type="RefSeq" id="WP_130886727.1">
    <property type="nucleotide sequence ID" value="NZ_CP020369.1"/>
</dbReference>
<protein>
    <submittedName>
        <fullName evidence="1">Uncharacterized protein</fullName>
    </submittedName>
</protein>
<organism evidence="1 2">
    <name type="scientific">Pseudomonas tolaasii</name>
    <dbReference type="NCBI Taxonomy" id="29442"/>
    <lineage>
        <taxon>Bacteria</taxon>
        <taxon>Pseudomonadati</taxon>
        <taxon>Pseudomonadota</taxon>
        <taxon>Gammaproteobacteria</taxon>
        <taxon>Pseudomonadales</taxon>
        <taxon>Pseudomonadaceae</taxon>
        <taxon>Pseudomonas</taxon>
    </lineage>
</organism>
<reference evidence="1 2" key="1">
    <citation type="submission" date="2020-04" db="EMBL/GenBank/DDBJ databases">
        <title>Molecular characterization of pseudomonads from Agaricus bisporus reveal novel blotch 2 pathogens in Western Europe.</title>
        <authorList>
            <person name="Taparia T."/>
            <person name="Krijger M."/>
            <person name="Haynes E."/>
            <person name="Elpinstone J.G."/>
            <person name="Noble R."/>
            <person name="Van Der Wolf J."/>
        </authorList>
    </citation>
    <scope>NUCLEOTIDE SEQUENCE [LARGE SCALE GENOMIC DNA]</scope>
    <source>
        <strain evidence="1 2">IPO3746</strain>
    </source>
</reference>
<dbReference type="Proteomes" id="UP000549134">
    <property type="component" value="Unassembled WGS sequence"/>
</dbReference>
<accession>A0A7Y8AJU2</accession>
<name>A0A7Y8AJU2_PSETO</name>
<dbReference type="AlphaFoldDB" id="A0A7Y8AJU2"/>
<comment type="caution">
    <text evidence="1">The sequence shown here is derived from an EMBL/GenBank/DDBJ whole genome shotgun (WGS) entry which is preliminary data.</text>
</comment>
<gene>
    <name evidence="1" type="ORF">HX787_01445</name>
</gene>
<dbReference type="GeneID" id="55849467"/>
<evidence type="ECO:0000313" key="2">
    <source>
        <dbReference type="Proteomes" id="UP000549134"/>
    </source>
</evidence>
<sequence>MQVVASGHELSRVAGGATLEAICTQPRCDQAHADENVRERIWLKRPGNACFNPVSLLVGGTTDELIDDRWCTVYVSR</sequence>
<dbReference type="EMBL" id="JACAQK010000002">
    <property type="protein sequence ID" value="NWD34501.1"/>
    <property type="molecule type" value="Genomic_DNA"/>
</dbReference>
<proteinExistence type="predicted"/>
<evidence type="ECO:0000313" key="1">
    <source>
        <dbReference type="EMBL" id="NWD34501.1"/>
    </source>
</evidence>